<evidence type="ECO:0000256" key="1">
    <source>
        <dbReference type="SAM" id="Phobius"/>
    </source>
</evidence>
<feature type="transmembrane region" description="Helical" evidence="1">
    <location>
        <begin position="17"/>
        <end position="33"/>
    </location>
</feature>
<comment type="caution">
    <text evidence="2">The sequence shown here is derived from an EMBL/GenBank/DDBJ whole genome shotgun (WGS) entry which is preliminary data.</text>
</comment>
<sequence>MIEPYCQGEERKSLRHYIRLIATVSLGLVSFWFYQEIGIIPGLIGLIFIAIGLGSKTRAFLFIGTITFLVTAFYQLVIVSFAYPLLKWMIGLLLGLMFIWIAASFENRRTQMTTIINHWVEEFEQWE</sequence>
<evidence type="ECO:0000313" key="2">
    <source>
        <dbReference type="EMBL" id="CCQ63327.1"/>
    </source>
</evidence>
<organism evidence="2 3">
    <name type="scientific">Crocosphaera watsonii WH 0401</name>
    <dbReference type="NCBI Taxonomy" id="555881"/>
    <lineage>
        <taxon>Bacteria</taxon>
        <taxon>Bacillati</taxon>
        <taxon>Cyanobacteriota</taxon>
        <taxon>Cyanophyceae</taxon>
        <taxon>Oscillatoriophycideae</taxon>
        <taxon>Chroococcales</taxon>
        <taxon>Aphanothecaceae</taxon>
        <taxon>Crocosphaera</taxon>
    </lineage>
</organism>
<keyword evidence="1" id="KW-0472">Membrane</keyword>
<accession>T2JFU6</accession>
<dbReference type="EMBL" id="CAQM01000690">
    <property type="protein sequence ID" value="CCQ63327.1"/>
    <property type="molecule type" value="Genomic_DNA"/>
</dbReference>
<keyword evidence="1" id="KW-1133">Transmembrane helix</keyword>
<dbReference type="AlphaFoldDB" id="T2JFU6"/>
<name>T2JFU6_CROWT</name>
<reference evidence="2 3" key="2">
    <citation type="submission" date="2013-09" db="EMBL/GenBank/DDBJ databases">
        <title>Whole genome comparison of six Crocosphaera watsonii strains with differing phenotypes.</title>
        <authorList>
            <person name="Bench S.R."/>
            <person name="Heller P."/>
            <person name="Frank I."/>
            <person name="Arciniega M."/>
            <person name="Shilova I.N."/>
            <person name="Zehr J.P."/>
        </authorList>
    </citation>
    <scope>NUCLEOTIDE SEQUENCE [LARGE SCALE GENOMIC DNA]</scope>
    <source>
        <strain evidence="2 3">WH 0401</strain>
    </source>
</reference>
<evidence type="ECO:0000313" key="3">
    <source>
        <dbReference type="Proteomes" id="UP000018198"/>
    </source>
</evidence>
<dbReference type="Proteomes" id="UP000018198">
    <property type="component" value="Unassembled WGS sequence"/>
</dbReference>
<feature type="transmembrane region" description="Helical" evidence="1">
    <location>
        <begin position="60"/>
        <end position="82"/>
    </location>
</feature>
<keyword evidence="1" id="KW-0812">Transmembrane</keyword>
<protein>
    <submittedName>
        <fullName evidence="2">Uncharacterized protein</fullName>
    </submittedName>
</protein>
<reference evidence="2 3" key="1">
    <citation type="submission" date="2013-01" db="EMBL/GenBank/DDBJ databases">
        <authorList>
            <person name="Bench S."/>
        </authorList>
    </citation>
    <scope>NUCLEOTIDE SEQUENCE [LARGE SCALE GENOMIC DNA]</scope>
    <source>
        <strain evidence="2 3">WH 0401</strain>
    </source>
</reference>
<feature type="transmembrane region" description="Helical" evidence="1">
    <location>
        <begin position="88"/>
        <end position="105"/>
    </location>
</feature>
<proteinExistence type="predicted"/>
<gene>
    <name evidence="2" type="ORF">CWATWH0401_3359</name>
</gene>
<feature type="transmembrane region" description="Helical" evidence="1">
    <location>
        <begin position="39"/>
        <end position="55"/>
    </location>
</feature>
<dbReference type="RefSeq" id="WP_021836446.1">
    <property type="nucleotide sequence ID" value="NZ_CAQM01000690.1"/>
</dbReference>